<accession>A0ABD5YSD9</accession>
<evidence type="ECO:0000313" key="2">
    <source>
        <dbReference type="EMBL" id="MFC7192174.1"/>
    </source>
</evidence>
<organism evidence="2 3">
    <name type="scientific">Halocatena marina</name>
    <dbReference type="NCBI Taxonomy" id="2934937"/>
    <lineage>
        <taxon>Archaea</taxon>
        <taxon>Methanobacteriati</taxon>
        <taxon>Methanobacteriota</taxon>
        <taxon>Stenosarchaea group</taxon>
        <taxon>Halobacteria</taxon>
        <taxon>Halobacteriales</taxon>
        <taxon>Natronomonadaceae</taxon>
        <taxon>Halocatena</taxon>
    </lineage>
</organism>
<sequence>MTGENSNKDGEDGAAKNPWTLDRRTVLQLGGAGIAASECWE</sequence>
<feature type="compositionally biased region" description="Basic and acidic residues" evidence="1">
    <location>
        <begin position="1"/>
        <end position="14"/>
    </location>
</feature>
<keyword evidence="3" id="KW-1185">Reference proteome</keyword>
<gene>
    <name evidence="2" type="ORF">ACFQL7_21735</name>
</gene>
<dbReference type="EMBL" id="JBHTAX010000004">
    <property type="protein sequence ID" value="MFC7192174.1"/>
    <property type="molecule type" value="Genomic_DNA"/>
</dbReference>
<comment type="caution">
    <text evidence="2">The sequence shown here is derived from an EMBL/GenBank/DDBJ whole genome shotgun (WGS) entry which is preliminary data.</text>
</comment>
<reference evidence="2 3" key="1">
    <citation type="journal article" date="2019" name="Int. J. Syst. Evol. Microbiol.">
        <title>The Global Catalogue of Microorganisms (GCM) 10K type strain sequencing project: providing services to taxonomists for standard genome sequencing and annotation.</title>
        <authorList>
            <consortium name="The Broad Institute Genomics Platform"/>
            <consortium name="The Broad Institute Genome Sequencing Center for Infectious Disease"/>
            <person name="Wu L."/>
            <person name="Ma J."/>
        </authorList>
    </citation>
    <scope>NUCLEOTIDE SEQUENCE [LARGE SCALE GENOMIC DNA]</scope>
    <source>
        <strain evidence="2 3">RDMS1</strain>
    </source>
</reference>
<dbReference type="Proteomes" id="UP001596417">
    <property type="component" value="Unassembled WGS sequence"/>
</dbReference>
<dbReference type="RefSeq" id="WP_390206659.1">
    <property type="nucleotide sequence ID" value="NZ_JBHTAX010000004.1"/>
</dbReference>
<protein>
    <submittedName>
        <fullName evidence="2">Uncharacterized protein</fullName>
    </submittedName>
</protein>
<name>A0ABD5YSD9_9EURY</name>
<dbReference type="AlphaFoldDB" id="A0ABD5YSD9"/>
<evidence type="ECO:0000313" key="3">
    <source>
        <dbReference type="Proteomes" id="UP001596417"/>
    </source>
</evidence>
<feature type="region of interest" description="Disordered" evidence="1">
    <location>
        <begin position="1"/>
        <end position="20"/>
    </location>
</feature>
<evidence type="ECO:0000256" key="1">
    <source>
        <dbReference type="SAM" id="MobiDB-lite"/>
    </source>
</evidence>
<proteinExistence type="predicted"/>